<feature type="domain" description="Copper type II ascorbate-dependent monooxygenase N-terminal" evidence="10">
    <location>
        <begin position="7"/>
        <end position="109"/>
    </location>
</feature>
<feature type="binding site" evidence="7">
    <location>
        <position position="249"/>
    </location>
    <ligand>
        <name>Cu(2+)</name>
        <dbReference type="ChEBI" id="CHEBI:29036"/>
        <label>1</label>
        <note>catalytic</note>
    </ligand>
</feature>
<sequence>MPDVRTKEDDEYLCYSKPLKGEVYYITSFDPIYNPEATHHMILLGCDDPTYEEEAWPCAEHLPVCRDEAKIIFSWAMNAPSYHMPPDTSFKVGGKGFRNLVLQVHYKDASYFAQSPDRTDASGWKLGMLDYPTRFLSGMYIFIDGASSLPPKEKTLVAMACRYTGEVNLHPFAFRTHAHSHGLLNTAYVIHHGVKHLIGTKSPQEPQTFYPVLNKSLEVQPGDKLEASCLFMNNEDREIRMGHTRNDEMCNFYMMYSVPMEDAAQLDDPKNQNCLQSIDPKTGSPLASVPHNHHHGLHTVTENPLEVLENEQEDMYYNPFGQILE</sequence>
<dbReference type="OrthoDB" id="10044505at2759"/>
<name>A0A074ZY74_OPIVI</name>
<dbReference type="EC" id="1.14.17.3" evidence="1"/>
<evidence type="ECO:0000256" key="9">
    <source>
        <dbReference type="SAM" id="MobiDB-lite"/>
    </source>
</evidence>
<dbReference type="Proteomes" id="UP000054324">
    <property type="component" value="Unassembled WGS sequence"/>
</dbReference>
<feature type="binding site" evidence="7">
    <location>
        <position position="39"/>
    </location>
    <ligand>
        <name>Cu(2+)</name>
        <dbReference type="ChEBI" id="CHEBI:29036"/>
        <label>1</label>
        <note>catalytic</note>
    </ligand>
</feature>
<dbReference type="AlphaFoldDB" id="A0A074ZY74"/>
<dbReference type="Gene3D" id="2.60.120.310">
    <property type="entry name" value="Copper type II, ascorbate-dependent monooxygenase, N-terminal domain"/>
    <property type="match status" value="1"/>
</dbReference>
<keyword evidence="5" id="KW-0325">Glycoprotein</keyword>
<keyword evidence="4 8" id="KW-1015">Disulfide bond</keyword>
<dbReference type="Pfam" id="PF01082">
    <property type="entry name" value="Cu2_monooxygen"/>
    <property type="match status" value="1"/>
</dbReference>
<feature type="disulfide bond" evidence="8">
    <location>
        <begin position="14"/>
        <end position="58"/>
    </location>
</feature>
<feature type="binding site" evidence="7">
    <location>
        <position position="179"/>
    </location>
    <ligand>
        <name>Cu(2+)</name>
        <dbReference type="ChEBI" id="CHEBI:29036"/>
        <label>1</label>
        <note>catalytic</note>
    </ligand>
</feature>
<evidence type="ECO:0000256" key="1">
    <source>
        <dbReference type="ARBA" id="ARBA00012689"/>
    </source>
</evidence>
<evidence type="ECO:0000256" key="7">
    <source>
        <dbReference type="PIRSR" id="PIRSR600720-2"/>
    </source>
</evidence>
<dbReference type="GO" id="GO:0006518">
    <property type="term" value="P:peptide metabolic process"/>
    <property type="evidence" value="ECO:0007669"/>
    <property type="project" value="InterPro"/>
</dbReference>
<evidence type="ECO:0000256" key="2">
    <source>
        <dbReference type="ARBA" id="ARBA00022723"/>
    </source>
</evidence>
<evidence type="ECO:0000313" key="13">
    <source>
        <dbReference type="Proteomes" id="UP000054324"/>
    </source>
</evidence>
<evidence type="ECO:0000256" key="5">
    <source>
        <dbReference type="ARBA" id="ARBA00023180"/>
    </source>
</evidence>
<evidence type="ECO:0000256" key="8">
    <source>
        <dbReference type="PIRSR" id="PIRSR600720-3"/>
    </source>
</evidence>
<feature type="binding site" evidence="7">
    <location>
        <position position="105"/>
    </location>
    <ligand>
        <name>Cu(2+)</name>
        <dbReference type="ChEBI" id="CHEBI:29036"/>
        <label>1</label>
        <note>catalytic</note>
    </ligand>
</feature>
<keyword evidence="3" id="KW-0732">Signal</keyword>
<keyword evidence="7" id="KW-0186">Copper</keyword>
<evidence type="ECO:0000256" key="3">
    <source>
        <dbReference type="ARBA" id="ARBA00022729"/>
    </source>
</evidence>
<evidence type="ECO:0000259" key="11">
    <source>
        <dbReference type="Pfam" id="PF03712"/>
    </source>
</evidence>
<dbReference type="GeneID" id="20325427"/>
<feature type="domain" description="Copper type II ascorbate-dependent monooxygenase C-terminal" evidence="11">
    <location>
        <begin position="145"/>
        <end position="281"/>
    </location>
</feature>
<keyword evidence="2 7" id="KW-0479">Metal-binding</keyword>
<dbReference type="Pfam" id="PF03712">
    <property type="entry name" value="Cu2_monoox_C"/>
    <property type="match status" value="1"/>
</dbReference>
<dbReference type="Gene3D" id="2.60.120.230">
    <property type="match status" value="1"/>
</dbReference>
<dbReference type="GO" id="GO:0004504">
    <property type="term" value="F:peptidylglycine monooxygenase activity"/>
    <property type="evidence" value="ECO:0007669"/>
    <property type="project" value="UniProtKB-EC"/>
</dbReference>
<gene>
    <name evidence="12" type="ORF">T265_11259</name>
</gene>
<feature type="disulfide bond" evidence="8">
    <location>
        <begin position="46"/>
        <end position="65"/>
    </location>
</feature>
<dbReference type="KEGG" id="ovi:T265_11259"/>
<dbReference type="InterPro" id="IPR008977">
    <property type="entry name" value="PHM/PNGase_F_dom_sf"/>
</dbReference>
<dbReference type="SUPFAM" id="SSF49742">
    <property type="entry name" value="PHM/PNGase F"/>
    <property type="match status" value="2"/>
</dbReference>
<feature type="binding site" evidence="7">
    <location>
        <position position="40"/>
    </location>
    <ligand>
        <name>Cu(2+)</name>
        <dbReference type="ChEBI" id="CHEBI:29036"/>
        <label>1</label>
        <note>catalytic</note>
    </ligand>
</feature>
<proteinExistence type="predicted"/>
<protein>
    <recommendedName>
        <fullName evidence="1">peptidylglycine monooxygenase</fullName>
        <ecNumber evidence="1">1.14.17.3</ecNumber>
    </recommendedName>
</protein>
<dbReference type="CTD" id="20325427"/>
<dbReference type="EMBL" id="KL597089">
    <property type="protein sequence ID" value="KER20124.1"/>
    <property type="molecule type" value="Genomic_DNA"/>
</dbReference>
<dbReference type="PANTHER" id="PTHR10680">
    <property type="entry name" value="PEPTIDYL-GLYCINE ALPHA-AMIDATING MONOOXYGENASE"/>
    <property type="match status" value="1"/>
</dbReference>
<comment type="cofactor">
    <cofactor evidence="7">
        <name>Cu(2+)</name>
        <dbReference type="ChEBI" id="CHEBI:29036"/>
    </cofactor>
    <text evidence="7">Binds 2 Cu(2+) ions per subunit.</text>
</comment>
<keyword evidence="13" id="KW-1185">Reference proteome</keyword>
<organism evidence="12 13">
    <name type="scientific">Opisthorchis viverrini</name>
    <name type="common">Southeast Asian liver fluke</name>
    <dbReference type="NCBI Taxonomy" id="6198"/>
    <lineage>
        <taxon>Eukaryota</taxon>
        <taxon>Metazoa</taxon>
        <taxon>Spiralia</taxon>
        <taxon>Lophotrochozoa</taxon>
        <taxon>Platyhelminthes</taxon>
        <taxon>Trematoda</taxon>
        <taxon>Digenea</taxon>
        <taxon>Opisthorchiida</taxon>
        <taxon>Opisthorchiata</taxon>
        <taxon>Opisthorchiidae</taxon>
        <taxon>Opisthorchis</taxon>
    </lineage>
</organism>
<evidence type="ECO:0000313" key="12">
    <source>
        <dbReference type="EMBL" id="KER20124.1"/>
    </source>
</evidence>
<dbReference type="GO" id="GO:0016020">
    <property type="term" value="C:membrane"/>
    <property type="evidence" value="ECO:0007669"/>
    <property type="project" value="InterPro"/>
</dbReference>
<dbReference type="InterPro" id="IPR014784">
    <property type="entry name" value="Cu2_ascorb_mOase-like_C"/>
</dbReference>
<dbReference type="InterPro" id="IPR036939">
    <property type="entry name" value="Cu2_ascorb_mOase_N_sf"/>
</dbReference>
<accession>A0A074ZY74</accession>
<evidence type="ECO:0000256" key="6">
    <source>
        <dbReference type="ARBA" id="ARBA00048431"/>
    </source>
</evidence>
<dbReference type="InterPro" id="IPR000720">
    <property type="entry name" value="PHM/PAL"/>
</dbReference>
<dbReference type="GO" id="GO:0005576">
    <property type="term" value="C:extracellular region"/>
    <property type="evidence" value="ECO:0007669"/>
    <property type="project" value="TreeGrafter"/>
</dbReference>
<dbReference type="InterPro" id="IPR000323">
    <property type="entry name" value="Cu2_ascorb_mOase_N"/>
</dbReference>
<dbReference type="GO" id="GO:0005507">
    <property type="term" value="F:copper ion binding"/>
    <property type="evidence" value="ECO:0007669"/>
    <property type="project" value="InterPro"/>
</dbReference>
<reference evidence="12 13" key="1">
    <citation type="submission" date="2013-11" db="EMBL/GenBank/DDBJ databases">
        <title>Opisthorchis viverrini - life in the bile duct.</title>
        <authorList>
            <person name="Young N.D."/>
            <person name="Nagarajan N."/>
            <person name="Lin S.J."/>
            <person name="Korhonen P.K."/>
            <person name="Jex A.R."/>
            <person name="Hall R.S."/>
            <person name="Safavi-Hemami H."/>
            <person name="Kaewkong W."/>
            <person name="Bertrand D."/>
            <person name="Gao S."/>
            <person name="Seet Q."/>
            <person name="Wongkham S."/>
            <person name="Teh B.T."/>
            <person name="Wongkham C."/>
            <person name="Intapan P.M."/>
            <person name="Maleewong W."/>
            <person name="Yang X."/>
            <person name="Hu M."/>
            <person name="Wang Z."/>
            <person name="Hofmann A."/>
            <person name="Sternberg P.W."/>
            <person name="Tan P."/>
            <person name="Wang J."/>
            <person name="Gasser R.B."/>
        </authorList>
    </citation>
    <scope>NUCLEOTIDE SEQUENCE [LARGE SCALE GENOMIC DNA]</scope>
</reference>
<feature type="binding site" evidence="7">
    <location>
        <position position="177"/>
    </location>
    <ligand>
        <name>Cu(2+)</name>
        <dbReference type="ChEBI" id="CHEBI:29036"/>
        <label>1</label>
        <note>catalytic</note>
    </ligand>
</feature>
<dbReference type="InterPro" id="IPR024548">
    <property type="entry name" value="Cu2_monoox_C"/>
</dbReference>
<evidence type="ECO:0000259" key="10">
    <source>
        <dbReference type="Pfam" id="PF01082"/>
    </source>
</evidence>
<dbReference type="PANTHER" id="PTHR10680:SF14">
    <property type="entry name" value="PEPTIDYL-GLYCINE ALPHA-AMIDATING MONOOXYGENASE"/>
    <property type="match status" value="1"/>
</dbReference>
<evidence type="ECO:0000256" key="4">
    <source>
        <dbReference type="ARBA" id="ARBA00023157"/>
    </source>
</evidence>
<dbReference type="RefSeq" id="XP_009176130.1">
    <property type="nucleotide sequence ID" value="XM_009177866.1"/>
</dbReference>
<feature type="region of interest" description="Disordered" evidence="9">
    <location>
        <begin position="272"/>
        <end position="297"/>
    </location>
</feature>
<feature type="disulfide bond" evidence="8">
    <location>
        <begin position="229"/>
        <end position="250"/>
    </location>
</feature>
<dbReference type="PRINTS" id="PR00790">
    <property type="entry name" value="PAMONOXGNASE"/>
</dbReference>
<comment type="catalytic activity">
    <reaction evidence="6">
        <text>a [peptide]-C-terminal glycine + 2 L-ascorbate + O2 = a [peptide]-C-terminal (2S)-2-hydroxyglycine + 2 monodehydro-L-ascorbate radical + H2O</text>
        <dbReference type="Rhea" id="RHEA:21452"/>
        <dbReference type="Rhea" id="RHEA-COMP:13486"/>
        <dbReference type="Rhea" id="RHEA-COMP:15321"/>
        <dbReference type="ChEBI" id="CHEBI:15377"/>
        <dbReference type="ChEBI" id="CHEBI:15379"/>
        <dbReference type="ChEBI" id="CHEBI:38290"/>
        <dbReference type="ChEBI" id="CHEBI:59513"/>
        <dbReference type="ChEBI" id="CHEBI:137000"/>
        <dbReference type="ChEBI" id="CHEBI:142768"/>
        <dbReference type="EC" id="1.14.17.3"/>
    </reaction>
</comment>